<dbReference type="FunFam" id="3.40.1190.20:FF:000028">
    <property type="entry name" value="ATP-dependent (S)-NAD(P)H-hydrate dehydratase"/>
    <property type="match status" value="1"/>
</dbReference>
<dbReference type="GO" id="GO:0047453">
    <property type="term" value="F:ATP-dependent NAD(P)H-hydrate dehydratase activity"/>
    <property type="evidence" value="ECO:0000318"/>
    <property type="project" value="GO_Central"/>
</dbReference>
<dbReference type="Pfam" id="PF01256">
    <property type="entry name" value="Carb_kinase"/>
    <property type="match status" value="1"/>
</dbReference>
<comment type="cofactor">
    <cofactor evidence="7">
        <name>Mg(2+)</name>
        <dbReference type="ChEBI" id="CHEBI:18420"/>
    </cofactor>
</comment>
<dbReference type="GO" id="GO:0005524">
    <property type="term" value="F:ATP binding"/>
    <property type="evidence" value="ECO:0007669"/>
    <property type="project" value="UniProtKB-KW"/>
</dbReference>
<keyword evidence="3" id="KW-0521">NADP</keyword>
<comment type="similarity">
    <text evidence="7">Belongs to the NnrD/CARKD family.</text>
</comment>
<dbReference type="STRING" id="105231.A0A1Y1IKB4"/>
<comment type="catalytic activity">
    <reaction evidence="7">
        <text>(6S)-NADHX + ATP = ADP + phosphate + NADH + H(+)</text>
        <dbReference type="Rhea" id="RHEA:19017"/>
        <dbReference type="ChEBI" id="CHEBI:15378"/>
        <dbReference type="ChEBI" id="CHEBI:30616"/>
        <dbReference type="ChEBI" id="CHEBI:43474"/>
        <dbReference type="ChEBI" id="CHEBI:57945"/>
        <dbReference type="ChEBI" id="CHEBI:64074"/>
        <dbReference type="ChEBI" id="CHEBI:456216"/>
        <dbReference type="EC" id="4.2.1.93"/>
    </reaction>
</comment>
<keyword evidence="7" id="KW-0597">Phosphoprotein</keyword>
<evidence type="ECO:0000256" key="5">
    <source>
        <dbReference type="ARBA" id="ARBA00023239"/>
    </source>
</evidence>
<dbReference type="PANTHER" id="PTHR12592">
    <property type="entry name" value="ATP-DEPENDENT (S)-NAD(P)H-HYDRATE DEHYDRATASE FAMILY MEMBER"/>
    <property type="match status" value="1"/>
</dbReference>
<dbReference type="EMBL" id="DF237489">
    <property type="protein sequence ID" value="GAQ89591.1"/>
    <property type="molecule type" value="Genomic_DNA"/>
</dbReference>
<dbReference type="InterPro" id="IPR000631">
    <property type="entry name" value="CARKD"/>
</dbReference>
<feature type="binding site" evidence="7">
    <location>
        <position position="249"/>
    </location>
    <ligand>
        <name>(6S)-NADPHX</name>
        <dbReference type="ChEBI" id="CHEBI:64076"/>
    </ligand>
</feature>
<evidence type="ECO:0000256" key="4">
    <source>
        <dbReference type="ARBA" id="ARBA00023027"/>
    </source>
</evidence>
<feature type="binding site" evidence="7">
    <location>
        <begin position="239"/>
        <end position="248"/>
    </location>
    <ligand>
        <name>ATP</name>
        <dbReference type="ChEBI" id="CHEBI:30616"/>
    </ligand>
</feature>
<evidence type="ECO:0000256" key="2">
    <source>
        <dbReference type="ARBA" id="ARBA00022840"/>
    </source>
</evidence>
<feature type="binding site" evidence="7">
    <location>
        <begin position="178"/>
        <end position="184"/>
    </location>
    <ligand>
        <name>(6S)-NADPHX</name>
        <dbReference type="ChEBI" id="CHEBI:64076"/>
    </ligand>
</feature>
<dbReference type="GO" id="GO:0110051">
    <property type="term" value="P:metabolite repair"/>
    <property type="evidence" value="ECO:0000318"/>
    <property type="project" value="GO_Central"/>
</dbReference>
<accession>A0A1Y1IKB4</accession>
<sequence length="337" mass="36275">MSWSNLEQVVSAIRAFVPALAPTKHKGQAGKVAVLGGCREYTGAPFFAAISALKIGADLSHVFCAKGAGTVIKSYSPELIVHPVLEESYEHESASAQEREQVAEKAFSAIREWLPRFDCLVVGPGLGRDDLLLRTVAKVIREARSAELPLVLDGDGLWLATQEPALIQGYRLAILTPNPNEHRRLVDKVFGPDYKHQQTDTGQQLRDLAARLGHVTVVQKGPADQVSDGDTVQAFGEFGSPRRVGGQGDIMAGSIAIFMAWARQFVQQTEQGTDAFQFFSRTFSSNPGIAAGIAGSLITRYAAREAFGKHKRSTTTTEIIAELGSSVEALFPAGPST</sequence>
<comment type="function">
    <text evidence="7">Catalyzes the dehydration of the S-form of NAD(P)HX at the expense of ATP, which is converted to ADP. Together with NAD(P)HX epimerase, which catalyzes the epimerization of the S- and R-forms, the enzyme allows the repair of both epimers of NAD(P)HX, a damaged form of NAD(P)H that is a result of enzymatic or heat-dependent hydration.</text>
</comment>
<keyword evidence="1 7" id="KW-0547">Nucleotide-binding</keyword>
<dbReference type="Gene3D" id="3.40.1190.20">
    <property type="match status" value="1"/>
</dbReference>
<dbReference type="PROSITE" id="PS51383">
    <property type="entry name" value="YJEF_C_3"/>
    <property type="match status" value="1"/>
</dbReference>
<proteinExistence type="inferred from homology"/>
<dbReference type="OMA" id="WRAAYHN"/>
<dbReference type="EC" id="4.2.1.93" evidence="7"/>
<feature type="binding site" evidence="7">
    <location>
        <begin position="220"/>
        <end position="224"/>
    </location>
    <ligand>
        <name>ATP</name>
        <dbReference type="ChEBI" id="CHEBI:30616"/>
    </ligand>
</feature>
<dbReference type="Proteomes" id="UP000054558">
    <property type="component" value="Unassembled WGS sequence"/>
</dbReference>
<evidence type="ECO:0000256" key="7">
    <source>
        <dbReference type="HAMAP-Rule" id="MF_03157"/>
    </source>
</evidence>
<dbReference type="HAMAP" id="MF_01965">
    <property type="entry name" value="NADHX_dehydratase"/>
    <property type="match status" value="1"/>
</dbReference>
<evidence type="ECO:0000313" key="9">
    <source>
        <dbReference type="EMBL" id="GAQ89591.1"/>
    </source>
</evidence>
<comment type="catalytic activity">
    <reaction evidence="6 7">
        <text>(6S)-NADPHX + ATP = ADP + phosphate + NADPH + H(+)</text>
        <dbReference type="Rhea" id="RHEA:32231"/>
        <dbReference type="ChEBI" id="CHEBI:15378"/>
        <dbReference type="ChEBI" id="CHEBI:30616"/>
        <dbReference type="ChEBI" id="CHEBI:43474"/>
        <dbReference type="ChEBI" id="CHEBI:57783"/>
        <dbReference type="ChEBI" id="CHEBI:64076"/>
        <dbReference type="ChEBI" id="CHEBI:456216"/>
        <dbReference type="EC" id="4.2.1.93"/>
    </reaction>
</comment>
<dbReference type="InterPro" id="IPR029056">
    <property type="entry name" value="Ribokinase-like"/>
</dbReference>
<dbReference type="GO" id="GO:0046496">
    <property type="term" value="P:nicotinamide nucleotide metabolic process"/>
    <property type="evidence" value="ECO:0007669"/>
    <property type="project" value="UniProtKB-UniRule"/>
</dbReference>
<feature type="binding site" evidence="7">
    <location>
        <position position="125"/>
    </location>
    <ligand>
        <name>(6S)-NADPHX</name>
        <dbReference type="ChEBI" id="CHEBI:64076"/>
    </ligand>
</feature>
<keyword evidence="4 7" id="KW-0520">NAD</keyword>
<keyword evidence="2 7" id="KW-0067">ATP-binding</keyword>
<protein>
    <recommendedName>
        <fullName evidence="7">ATP-dependent (S)-NAD(P)H-hydrate dehydratase</fullName>
        <ecNumber evidence="7">4.2.1.93</ecNumber>
    </recommendedName>
    <alternativeName>
        <fullName evidence="7">ATP-dependent NAD(P)HX dehydratase</fullName>
    </alternativeName>
</protein>
<dbReference type="SUPFAM" id="SSF53613">
    <property type="entry name" value="Ribokinase-like"/>
    <property type="match status" value="1"/>
</dbReference>
<dbReference type="PANTHER" id="PTHR12592:SF0">
    <property type="entry name" value="ATP-DEPENDENT (S)-NAD(P)H-HYDRATE DEHYDRATASE"/>
    <property type="match status" value="1"/>
</dbReference>
<evidence type="ECO:0000256" key="3">
    <source>
        <dbReference type="ARBA" id="ARBA00022857"/>
    </source>
</evidence>
<evidence type="ECO:0000256" key="1">
    <source>
        <dbReference type="ARBA" id="ARBA00022741"/>
    </source>
</evidence>
<evidence type="ECO:0000313" key="10">
    <source>
        <dbReference type="Proteomes" id="UP000054558"/>
    </source>
</evidence>
<organism evidence="9 10">
    <name type="scientific">Klebsormidium nitens</name>
    <name type="common">Green alga</name>
    <name type="synonym">Ulothrix nitens</name>
    <dbReference type="NCBI Taxonomy" id="105231"/>
    <lineage>
        <taxon>Eukaryota</taxon>
        <taxon>Viridiplantae</taxon>
        <taxon>Streptophyta</taxon>
        <taxon>Klebsormidiophyceae</taxon>
        <taxon>Klebsormidiales</taxon>
        <taxon>Klebsormidiaceae</taxon>
        <taxon>Klebsormidium</taxon>
    </lineage>
</organism>
<dbReference type="OrthoDB" id="8110916at2759"/>
<keyword evidence="5 7" id="KW-0456">Lyase</keyword>
<reference evidence="9 10" key="1">
    <citation type="journal article" date="2014" name="Nat. Commun.">
        <title>Klebsormidium flaccidum genome reveals primary factors for plant terrestrial adaptation.</title>
        <authorList>
            <person name="Hori K."/>
            <person name="Maruyama F."/>
            <person name="Fujisawa T."/>
            <person name="Togashi T."/>
            <person name="Yamamoto N."/>
            <person name="Seo M."/>
            <person name="Sato S."/>
            <person name="Yamada T."/>
            <person name="Mori H."/>
            <person name="Tajima N."/>
            <person name="Moriyama T."/>
            <person name="Ikeuchi M."/>
            <person name="Watanabe M."/>
            <person name="Wada H."/>
            <person name="Kobayashi K."/>
            <person name="Saito M."/>
            <person name="Masuda T."/>
            <person name="Sasaki-Sekimoto Y."/>
            <person name="Mashiguchi K."/>
            <person name="Awai K."/>
            <person name="Shimojima M."/>
            <person name="Masuda S."/>
            <person name="Iwai M."/>
            <person name="Nobusawa T."/>
            <person name="Narise T."/>
            <person name="Kondo S."/>
            <person name="Saito H."/>
            <person name="Sato R."/>
            <person name="Murakawa M."/>
            <person name="Ihara Y."/>
            <person name="Oshima-Yamada Y."/>
            <person name="Ohtaka K."/>
            <person name="Satoh M."/>
            <person name="Sonobe K."/>
            <person name="Ishii M."/>
            <person name="Ohtani R."/>
            <person name="Kanamori-Sato M."/>
            <person name="Honoki R."/>
            <person name="Miyazaki D."/>
            <person name="Mochizuki H."/>
            <person name="Umetsu J."/>
            <person name="Higashi K."/>
            <person name="Shibata D."/>
            <person name="Kamiya Y."/>
            <person name="Sato N."/>
            <person name="Nakamura Y."/>
            <person name="Tabata S."/>
            <person name="Ida S."/>
            <person name="Kurokawa K."/>
            <person name="Ohta H."/>
        </authorList>
    </citation>
    <scope>NUCLEOTIDE SEQUENCE [LARGE SCALE GENOMIC DNA]</scope>
    <source>
        <strain evidence="9 10">NIES-2285</strain>
    </source>
</reference>
<feature type="domain" description="YjeF C-terminal" evidence="8">
    <location>
        <begin position="9"/>
        <end position="330"/>
    </location>
</feature>
<dbReference type="NCBIfam" id="TIGR00196">
    <property type="entry name" value="yjeF_cterm"/>
    <property type="match status" value="1"/>
</dbReference>
<evidence type="ECO:0000259" key="8">
    <source>
        <dbReference type="PROSITE" id="PS51383"/>
    </source>
</evidence>
<name>A0A1Y1IKB4_KLENI</name>
<dbReference type="AlphaFoldDB" id="A0A1Y1IKB4"/>
<dbReference type="CDD" id="cd01171">
    <property type="entry name" value="YXKO-related"/>
    <property type="match status" value="1"/>
</dbReference>
<keyword evidence="10" id="KW-1185">Reference proteome</keyword>
<evidence type="ECO:0000256" key="6">
    <source>
        <dbReference type="ARBA" id="ARBA00047472"/>
    </source>
</evidence>
<gene>
    <name evidence="9" type="ORF">KFL_005400010</name>
</gene>